<dbReference type="PANTHER" id="PTHR35797:SF1">
    <property type="entry name" value="PROTEASE"/>
    <property type="match status" value="1"/>
</dbReference>
<keyword evidence="5" id="KW-1185">Reference proteome</keyword>
<dbReference type="EMBL" id="WPCR01000002">
    <property type="protein sequence ID" value="NHM13590.1"/>
    <property type="molecule type" value="Genomic_DNA"/>
</dbReference>
<name>A0ABX0IJF9_9ACTN</name>
<gene>
    <name evidence="4" type="ORF">GMI68_02185</name>
</gene>
<dbReference type="Pfam" id="PF02517">
    <property type="entry name" value="Rce1-like"/>
    <property type="match status" value="1"/>
</dbReference>
<keyword evidence="2" id="KW-1133">Transmembrane helix</keyword>
<dbReference type="PANTHER" id="PTHR35797">
    <property type="entry name" value="PROTEASE-RELATED"/>
    <property type="match status" value="1"/>
</dbReference>
<dbReference type="GO" id="GO:0008237">
    <property type="term" value="F:metallopeptidase activity"/>
    <property type="evidence" value="ECO:0007669"/>
    <property type="project" value="UniProtKB-KW"/>
</dbReference>
<comment type="caution">
    <text evidence="4">The sequence shown here is derived from an EMBL/GenBank/DDBJ whole genome shotgun (WGS) entry which is preliminary data.</text>
</comment>
<evidence type="ECO:0000256" key="1">
    <source>
        <dbReference type="SAM" id="MobiDB-lite"/>
    </source>
</evidence>
<evidence type="ECO:0000256" key="2">
    <source>
        <dbReference type="SAM" id="Phobius"/>
    </source>
</evidence>
<dbReference type="RefSeq" id="WP_166338534.1">
    <property type="nucleotide sequence ID" value="NZ_WPCR01000002.1"/>
</dbReference>
<feature type="transmembrane region" description="Helical" evidence="2">
    <location>
        <begin position="41"/>
        <end position="60"/>
    </location>
</feature>
<feature type="region of interest" description="Disordered" evidence="1">
    <location>
        <begin position="305"/>
        <end position="326"/>
    </location>
</feature>
<feature type="transmembrane region" description="Helical" evidence="2">
    <location>
        <begin position="275"/>
        <end position="293"/>
    </location>
</feature>
<organism evidence="4 5">
    <name type="scientific">Xiamenia xianingshaonis</name>
    <dbReference type="NCBI Taxonomy" id="2682776"/>
    <lineage>
        <taxon>Bacteria</taxon>
        <taxon>Bacillati</taxon>
        <taxon>Actinomycetota</taxon>
        <taxon>Coriobacteriia</taxon>
        <taxon>Eggerthellales</taxon>
        <taxon>Eggerthellaceae</taxon>
        <taxon>Xiamenia</taxon>
    </lineage>
</organism>
<feature type="domain" description="CAAX prenyl protease 2/Lysostaphin resistance protein A-like" evidence="3">
    <location>
        <begin position="147"/>
        <end position="252"/>
    </location>
</feature>
<sequence length="326" mass="35095">MKRILVFVAITFALTWAYEFVVVYPLVEGDLSQVPSMVVTLAIGTAMFFPAIGVVLTRLVTREGFRNCVIKPYPWRKSLPWFALAWFGPSALIILGAVIYFLVFPGDFDPQSTQFAAMLERQMADAGAPAELPSIAMLAVVQILTGVFLGPLMNIVTTFGEEWGWRGYFVPKLARRMGIVPTLLVSGIIWGLWHAPLTVLGHNYGVGYPGWPITGIFAMCVFCIAIGIFLSYVTIRTGSCLAATFGHGALNSLVGASTIFAVAGVSPFVGPSPTGIIGGCGFIMVAVIMLVDLRRRERDGALRVPTAGADDEEGGFCPRETRGSCG</sequence>
<feature type="transmembrane region" description="Helical" evidence="2">
    <location>
        <begin position="247"/>
        <end position="269"/>
    </location>
</feature>
<feature type="transmembrane region" description="Helical" evidence="2">
    <location>
        <begin position="213"/>
        <end position="235"/>
    </location>
</feature>
<feature type="transmembrane region" description="Helical" evidence="2">
    <location>
        <begin position="81"/>
        <end position="103"/>
    </location>
</feature>
<feature type="transmembrane region" description="Helical" evidence="2">
    <location>
        <begin position="177"/>
        <end position="193"/>
    </location>
</feature>
<keyword evidence="2" id="KW-0812">Transmembrane</keyword>
<evidence type="ECO:0000259" key="3">
    <source>
        <dbReference type="Pfam" id="PF02517"/>
    </source>
</evidence>
<dbReference type="Proteomes" id="UP000636394">
    <property type="component" value="Unassembled WGS sequence"/>
</dbReference>
<keyword evidence="2" id="KW-0472">Membrane</keyword>
<keyword evidence="4" id="KW-0378">Hydrolase</keyword>
<keyword evidence="4" id="KW-0645">Protease</keyword>
<proteinExistence type="predicted"/>
<protein>
    <submittedName>
        <fullName evidence="4">CPBP family intramembrane metalloprotease</fullName>
    </submittedName>
</protein>
<reference evidence="4 5" key="1">
    <citation type="submission" date="2019-11" db="EMBL/GenBank/DDBJ databases">
        <title>Eggerthellaceae novel genus isolated from the rectal contents of marmort.</title>
        <authorList>
            <person name="Zhang G."/>
        </authorList>
    </citation>
    <scope>NUCLEOTIDE SEQUENCE [LARGE SCALE GENOMIC DNA]</scope>
    <source>
        <strain evidence="5">zg-886</strain>
    </source>
</reference>
<accession>A0ABX0IJF9</accession>
<evidence type="ECO:0000313" key="5">
    <source>
        <dbReference type="Proteomes" id="UP000636394"/>
    </source>
</evidence>
<dbReference type="InterPro" id="IPR003675">
    <property type="entry name" value="Rce1/LyrA-like_dom"/>
</dbReference>
<keyword evidence="4" id="KW-0482">Metalloprotease</keyword>
<evidence type="ECO:0000313" key="4">
    <source>
        <dbReference type="EMBL" id="NHM13590.1"/>
    </source>
</evidence>
<feature type="transmembrane region" description="Helical" evidence="2">
    <location>
        <begin position="135"/>
        <end position="156"/>
    </location>
</feature>
<dbReference type="InterPro" id="IPR042150">
    <property type="entry name" value="MmRce1-like"/>
</dbReference>